<dbReference type="SUPFAM" id="SSF48179">
    <property type="entry name" value="6-phosphogluconate dehydrogenase C-terminal domain-like"/>
    <property type="match status" value="1"/>
</dbReference>
<gene>
    <name evidence="3" type="ORF">ABUW04_35475</name>
</gene>
<comment type="caution">
    <text evidence="3">The sequence shown here is derived from an EMBL/GenBank/DDBJ whole genome shotgun (WGS) entry which is preliminary data.</text>
</comment>
<dbReference type="PANTHER" id="PTHR21708">
    <property type="entry name" value="PROBABLE 2-DEHYDROPANTOATE 2-REDUCTASE"/>
    <property type="match status" value="1"/>
</dbReference>
<dbReference type="EMBL" id="JBEUKS010000018">
    <property type="protein sequence ID" value="MFC1443551.1"/>
    <property type="molecule type" value="Genomic_DNA"/>
</dbReference>
<dbReference type="Proteomes" id="UP001592581">
    <property type="component" value="Unassembled WGS sequence"/>
</dbReference>
<dbReference type="InterPro" id="IPR013332">
    <property type="entry name" value="KPR_N"/>
</dbReference>
<dbReference type="Gene3D" id="1.10.1040.10">
    <property type="entry name" value="N-(1-d-carboxylethyl)-l-norvaline Dehydrogenase, domain 2"/>
    <property type="match status" value="1"/>
</dbReference>
<dbReference type="InterPro" id="IPR013328">
    <property type="entry name" value="6PGD_dom2"/>
</dbReference>
<dbReference type="GO" id="GO:0008677">
    <property type="term" value="F:2-dehydropantoate 2-reductase activity"/>
    <property type="evidence" value="ECO:0007669"/>
    <property type="project" value="UniProtKB-EC"/>
</dbReference>
<evidence type="ECO:0000313" key="4">
    <source>
        <dbReference type="Proteomes" id="UP001592581"/>
    </source>
</evidence>
<feature type="domain" description="Ketopantoate reductase N-terminal" evidence="1">
    <location>
        <begin position="3"/>
        <end position="108"/>
    </location>
</feature>
<sequence>MRICVVGAGAVGGFIGARLALAGVETSAVARGATLDSLRWHGWRLESAERPDDAVASAPVRATDDAAELGVQDVVVLAVKAHAVRSTLDSLAHLVGPETAVVAALNGVPWWFFDGFGGPCEGRHLDTVDPGGRIAAAVPTSRVVGCVVHVSCSTPEPGLVHHHKGEGLILGEPDNTDSPRVRELVSLLRGAGLEATGSTAIQRDVWFKLWGNMTMNPVSALTGATGDLILDDELVMAFCHAAMREAAEIGARIGCPIEQSPEDRSQVTRKLGVARTSMLQDAQAGRRLELDALVGSVREIGGLLGLATPSIDAMLGLTRLSARVHGLL</sequence>
<protein>
    <submittedName>
        <fullName evidence="3">2-dehydropantoate 2-reductase</fullName>
        <ecNumber evidence="3">1.1.1.169</ecNumber>
    </submittedName>
</protein>
<dbReference type="RefSeq" id="WP_380568505.1">
    <property type="nucleotide sequence ID" value="NZ_JBEUKS010000018.1"/>
</dbReference>
<dbReference type="InterPro" id="IPR013752">
    <property type="entry name" value="KPA_reductase"/>
</dbReference>
<dbReference type="EC" id="1.1.1.169" evidence="3"/>
<evidence type="ECO:0000259" key="2">
    <source>
        <dbReference type="Pfam" id="PF08546"/>
    </source>
</evidence>
<keyword evidence="3" id="KW-0560">Oxidoreductase</keyword>
<name>A0ABV6XZ61_9ACTN</name>
<dbReference type="Pfam" id="PF08546">
    <property type="entry name" value="ApbA_C"/>
    <property type="match status" value="1"/>
</dbReference>
<dbReference type="InterPro" id="IPR051402">
    <property type="entry name" value="KPR-Related"/>
</dbReference>
<organism evidence="3 4">
    <name type="scientific">Streptacidiphilus jeojiensis</name>
    <dbReference type="NCBI Taxonomy" id="3229225"/>
    <lineage>
        <taxon>Bacteria</taxon>
        <taxon>Bacillati</taxon>
        <taxon>Actinomycetota</taxon>
        <taxon>Actinomycetes</taxon>
        <taxon>Kitasatosporales</taxon>
        <taxon>Streptomycetaceae</taxon>
        <taxon>Streptacidiphilus</taxon>
    </lineage>
</organism>
<dbReference type="InterPro" id="IPR008927">
    <property type="entry name" value="6-PGluconate_DH-like_C_sf"/>
</dbReference>
<keyword evidence="4" id="KW-1185">Reference proteome</keyword>
<dbReference type="NCBIfam" id="NF005089">
    <property type="entry name" value="PRK06522.1-4"/>
    <property type="match status" value="1"/>
</dbReference>
<reference evidence="3 4" key="1">
    <citation type="submission" date="2024-06" db="EMBL/GenBank/DDBJ databases">
        <authorList>
            <person name="Lee S.D."/>
        </authorList>
    </citation>
    <scope>NUCLEOTIDE SEQUENCE [LARGE SCALE GENOMIC DNA]</scope>
    <source>
        <strain evidence="3 4">N1-10</strain>
    </source>
</reference>
<accession>A0ABV6XZ61</accession>
<proteinExistence type="predicted"/>
<evidence type="ECO:0000313" key="3">
    <source>
        <dbReference type="EMBL" id="MFC1443551.1"/>
    </source>
</evidence>
<dbReference type="SUPFAM" id="SSF51735">
    <property type="entry name" value="NAD(P)-binding Rossmann-fold domains"/>
    <property type="match status" value="1"/>
</dbReference>
<feature type="domain" description="Ketopantoate reductase C-terminal" evidence="2">
    <location>
        <begin position="201"/>
        <end position="319"/>
    </location>
</feature>
<dbReference type="InterPro" id="IPR036291">
    <property type="entry name" value="NAD(P)-bd_dom_sf"/>
</dbReference>
<evidence type="ECO:0000259" key="1">
    <source>
        <dbReference type="Pfam" id="PF02558"/>
    </source>
</evidence>
<dbReference type="PANTHER" id="PTHR21708:SF45">
    <property type="entry name" value="2-DEHYDROPANTOATE 2-REDUCTASE"/>
    <property type="match status" value="1"/>
</dbReference>
<dbReference type="Gene3D" id="3.40.50.720">
    <property type="entry name" value="NAD(P)-binding Rossmann-like Domain"/>
    <property type="match status" value="1"/>
</dbReference>
<dbReference type="Pfam" id="PF02558">
    <property type="entry name" value="ApbA"/>
    <property type="match status" value="1"/>
</dbReference>